<evidence type="ECO:0000256" key="34">
    <source>
        <dbReference type="RuleBase" id="RU361177"/>
    </source>
</evidence>
<dbReference type="GeneID" id="111122888"/>
<comment type="catalytic activity">
    <reaction evidence="24">
        <text>NADPH + O2 + H(+) = H2O2 + NADP(+)</text>
        <dbReference type="Rhea" id="RHEA:11260"/>
        <dbReference type="ChEBI" id="CHEBI:15378"/>
        <dbReference type="ChEBI" id="CHEBI:15379"/>
        <dbReference type="ChEBI" id="CHEBI:16240"/>
        <dbReference type="ChEBI" id="CHEBI:57783"/>
        <dbReference type="ChEBI" id="CHEBI:58349"/>
        <dbReference type="EC" id="1.6.3.1"/>
    </reaction>
    <physiologicalReaction direction="left-to-right" evidence="24">
        <dbReference type="Rhea" id="RHEA:11261"/>
    </physiologicalReaction>
</comment>
<evidence type="ECO:0000256" key="7">
    <source>
        <dbReference type="ARBA" id="ARBA00022630"/>
    </source>
</evidence>
<protein>
    <recommendedName>
        <fullName evidence="34">Flavin-containing monooxygenase</fullName>
        <ecNumber evidence="34">1.-.-.-</ecNumber>
    </recommendedName>
</protein>
<evidence type="ECO:0000256" key="29">
    <source>
        <dbReference type="ARBA" id="ARBA00048989"/>
    </source>
</evidence>
<comment type="catalytic activity">
    <reaction evidence="22">
        <text>heptan-2-one + NADPH + O2 + H(+) = pentyl acetate + NADP(+) + H2O</text>
        <dbReference type="Rhea" id="RHEA:54836"/>
        <dbReference type="ChEBI" id="CHEBI:5672"/>
        <dbReference type="ChEBI" id="CHEBI:15377"/>
        <dbReference type="ChEBI" id="CHEBI:15378"/>
        <dbReference type="ChEBI" id="CHEBI:15379"/>
        <dbReference type="ChEBI" id="CHEBI:57783"/>
        <dbReference type="ChEBI" id="CHEBI:58349"/>
        <dbReference type="ChEBI" id="CHEBI:87362"/>
    </reaction>
    <physiologicalReaction direction="left-to-right" evidence="22">
        <dbReference type="Rhea" id="RHEA:54837"/>
    </physiologicalReaction>
</comment>
<dbReference type="GO" id="GO:0004499">
    <property type="term" value="F:N,N-dimethylaniline monooxygenase activity"/>
    <property type="evidence" value="ECO:0007669"/>
    <property type="project" value="UniProtKB-UniRule"/>
</dbReference>
<keyword evidence="6" id="KW-0597">Phosphoprotein</keyword>
<comment type="catalytic activity">
    <reaction evidence="25">
        <text>hexan-3-one + NADPH + O2 + H(+) = ethyl butanoate + NADP(+) + H2O</text>
        <dbReference type="Rhea" id="RHEA:54844"/>
        <dbReference type="ChEBI" id="CHEBI:15377"/>
        <dbReference type="ChEBI" id="CHEBI:15378"/>
        <dbReference type="ChEBI" id="CHEBI:15379"/>
        <dbReference type="ChEBI" id="CHEBI:57783"/>
        <dbReference type="ChEBI" id="CHEBI:58349"/>
        <dbReference type="ChEBI" id="CHEBI:88764"/>
        <dbReference type="ChEBI" id="CHEBI:89891"/>
    </reaction>
    <physiologicalReaction direction="left-to-right" evidence="25">
        <dbReference type="Rhea" id="RHEA:54845"/>
    </physiologicalReaction>
</comment>
<comment type="catalytic activity">
    <reaction evidence="29">
        <text>(2E)-geranial + NADPH + O2 + H(+) = (1E)-2,6-dimethylhepta-1,5-dien-1-yl formate + NADP(+) + H2O</text>
        <dbReference type="Rhea" id="RHEA:54860"/>
        <dbReference type="ChEBI" id="CHEBI:15377"/>
        <dbReference type="ChEBI" id="CHEBI:15378"/>
        <dbReference type="ChEBI" id="CHEBI:15379"/>
        <dbReference type="ChEBI" id="CHEBI:16980"/>
        <dbReference type="ChEBI" id="CHEBI:57783"/>
        <dbReference type="ChEBI" id="CHEBI:58349"/>
        <dbReference type="ChEBI" id="CHEBI:138375"/>
    </reaction>
    <physiologicalReaction direction="left-to-right" evidence="29">
        <dbReference type="Rhea" id="RHEA:54861"/>
    </physiologicalReaction>
</comment>
<evidence type="ECO:0000256" key="4">
    <source>
        <dbReference type="ARBA" id="ARBA00009183"/>
    </source>
</evidence>
<evidence type="ECO:0000256" key="15">
    <source>
        <dbReference type="ARBA" id="ARBA00023033"/>
    </source>
</evidence>
<comment type="catalytic activity">
    <reaction evidence="28">
        <text>octan-3-one + NADPH + O2 + H(+) = ethyl hexanoate + NADP(+) + H2O</text>
        <dbReference type="Rhea" id="RHEA:54856"/>
        <dbReference type="ChEBI" id="CHEBI:15377"/>
        <dbReference type="ChEBI" id="CHEBI:15378"/>
        <dbReference type="ChEBI" id="CHEBI:15379"/>
        <dbReference type="ChEBI" id="CHEBI:57783"/>
        <dbReference type="ChEBI" id="CHEBI:58349"/>
        <dbReference type="ChEBI" id="CHEBI:80946"/>
        <dbReference type="ChEBI" id="CHEBI:86055"/>
    </reaction>
    <physiologicalReaction direction="left-to-right" evidence="28">
        <dbReference type="Rhea" id="RHEA:54857"/>
    </physiologicalReaction>
</comment>
<comment type="catalytic activity">
    <reaction evidence="21">
        <text>hexan-3-one + NADPH + O2 + H(+) = propyl propanoate + NADP(+) + H2O</text>
        <dbReference type="Rhea" id="RHEA:54848"/>
        <dbReference type="ChEBI" id="CHEBI:15377"/>
        <dbReference type="ChEBI" id="CHEBI:15378"/>
        <dbReference type="ChEBI" id="CHEBI:15379"/>
        <dbReference type="ChEBI" id="CHEBI:57783"/>
        <dbReference type="ChEBI" id="CHEBI:58349"/>
        <dbReference type="ChEBI" id="CHEBI:89828"/>
        <dbReference type="ChEBI" id="CHEBI:89891"/>
    </reaction>
    <physiologicalReaction direction="left-to-right" evidence="21">
        <dbReference type="Rhea" id="RHEA:54849"/>
    </physiologicalReaction>
</comment>
<comment type="catalytic activity">
    <reaction evidence="31">
        <text>N,N-dimethylaniline + NADPH + O2 + H(+) = N,N-dimethylaniline N-oxide + NADP(+) + H2O</text>
        <dbReference type="Rhea" id="RHEA:24468"/>
        <dbReference type="ChEBI" id="CHEBI:15377"/>
        <dbReference type="ChEBI" id="CHEBI:15378"/>
        <dbReference type="ChEBI" id="CHEBI:15379"/>
        <dbReference type="ChEBI" id="CHEBI:16269"/>
        <dbReference type="ChEBI" id="CHEBI:17735"/>
        <dbReference type="ChEBI" id="CHEBI:57783"/>
        <dbReference type="ChEBI" id="CHEBI:58349"/>
        <dbReference type="EC" id="1.14.13.8"/>
    </reaction>
    <physiologicalReaction direction="left-to-right" evidence="31">
        <dbReference type="Rhea" id="RHEA:24469"/>
    </physiologicalReaction>
</comment>
<proteinExistence type="inferred from homology"/>
<evidence type="ECO:0000256" key="30">
    <source>
        <dbReference type="ARBA" id="ARBA00048990"/>
    </source>
</evidence>
<keyword evidence="15 33" id="KW-0503">Monooxygenase</keyword>
<evidence type="ECO:0000256" key="19">
    <source>
        <dbReference type="ARBA" id="ARBA00045957"/>
    </source>
</evidence>
<keyword evidence="35" id="KW-1185">Reference proteome</keyword>
<dbReference type="InterPro" id="IPR036188">
    <property type="entry name" value="FAD/NAD-bd_sf"/>
</dbReference>
<reference evidence="36" key="1">
    <citation type="submission" date="2025-08" db="UniProtKB">
        <authorList>
            <consortium name="RefSeq"/>
        </authorList>
    </citation>
    <scope>IDENTIFICATION</scope>
    <source>
        <tissue evidence="36">Whole sample</tissue>
    </source>
</reference>
<dbReference type="GO" id="GO:0050661">
    <property type="term" value="F:NADP binding"/>
    <property type="evidence" value="ECO:0007669"/>
    <property type="project" value="InterPro"/>
</dbReference>
<dbReference type="GO" id="GO:0050660">
    <property type="term" value="F:flavin adenine dinucleotide binding"/>
    <property type="evidence" value="ECO:0007669"/>
    <property type="project" value="InterPro"/>
</dbReference>
<keyword evidence="12 33" id="KW-0521">NADP</keyword>
<keyword evidence="17 33" id="KW-0472">Membrane</keyword>
<evidence type="ECO:0000256" key="9">
    <source>
        <dbReference type="ARBA" id="ARBA00022824"/>
    </source>
</evidence>
<dbReference type="RefSeq" id="XP_022320624.1">
    <property type="nucleotide sequence ID" value="XM_022464916.1"/>
</dbReference>
<comment type="similarity">
    <text evidence="4 33 34">Belongs to the FMO family.</text>
</comment>
<evidence type="ECO:0000256" key="3">
    <source>
        <dbReference type="ARBA" id="ARBA00004524"/>
    </source>
</evidence>
<comment type="cofactor">
    <cofactor evidence="1 33 34">
        <name>FAD</name>
        <dbReference type="ChEBI" id="CHEBI:57692"/>
    </cofactor>
</comment>
<comment type="catalytic activity">
    <reaction evidence="23">
        <text>sulcatone + NADPH + O2 + H(+) = 4-methylpent-3-en-1-yl acetate + NADP(+) + H2O</text>
        <dbReference type="Rhea" id="RHEA:54864"/>
        <dbReference type="ChEBI" id="CHEBI:15377"/>
        <dbReference type="ChEBI" id="CHEBI:15378"/>
        <dbReference type="ChEBI" id="CHEBI:15379"/>
        <dbReference type="ChEBI" id="CHEBI:16310"/>
        <dbReference type="ChEBI" id="CHEBI:57783"/>
        <dbReference type="ChEBI" id="CHEBI:58349"/>
        <dbReference type="ChEBI" id="CHEBI:138373"/>
    </reaction>
    <physiologicalReaction direction="left-to-right" evidence="23">
        <dbReference type="Rhea" id="RHEA:54865"/>
    </physiologicalReaction>
</comment>
<keyword evidence="10 33" id="KW-0274">FAD</keyword>
<evidence type="ECO:0000256" key="13">
    <source>
        <dbReference type="ARBA" id="ARBA00022989"/>
    </source>
</evidence>
<dbReference type="PRINTS" id="PR00370">
    <property type="entry name" value="FMOXYGENASE"/>
</dbReference>
<sequence>MTSEKRVAVIGAGASGLTAIKCCLDEGITPVCFERSDYIGGLWHYTNDSQDGEACVMKSTVINTSKEMMCYSDFPIPQEFPIFMHNTYVLKYFHLYAEKFNLKEHINFKTEVISIKQNRNFKDNGCWDIKTRDLKTNQVHDQTFDGVLVCTGHHADKNVPKFPGLDKFKGKIIHSHDYKTLTGYEDKRVVIIGIGNSGGDAAVELSRVAKNVFLSTRRGSWVINRVDDYGYPVDMVRSTQFMFWLKRNIIPNSVIAKLTEAKLNQRFDHATYSLKPDFPPLSQHPTVNDDLPNRIISGNVIIKPDVKRFTESAVEFEDGTIERDIDVVFLATGYIFGFPFLDKSVLEVKENRVNLYKWMFPPDLEHDSLAVIGCIQPIGAIMPISEQQCRLFARVLKGKVKLPSAGEKWQDIRKKVTDMAKRYVKSQRHTIQVDYVDFMNELAVLNGNYPNLLKLLFTNPRLAMACFFGPCTPYQYRLQGPGKWREAPRCILTQWERTLYPLKPDPSRIRRGSPRRCSSSSTWFFWGCLLSLFISSS</sequence>
<organism evidence="35 36">
    <name type="scientific">Crassostrea virginica</name>
    <name type="common">Eastern oyster</name>
    <dbReference type="NCBI Taxonomy" id="6565"/>
    <lineage>
        <taxon>Eukaryota</taxon>
        <taxon>Metazoa</taxon>
        <taxon>Spiralia</taxon>
        <taxon>Lophotrochozoa</taxon>
        <taxon>Mollusca</taxon>
        <taxon>Bivalvia</taxon>
        <taxon>Autobranchia</taxon>
        <taxon>Pteriomorphia</taxon>
        <taxon>Ostreida</taxon>
        <taxon>Ostreoidea</taxon>
        <taxon>Ostreidae</taxon>
        <taxon>Crassostrea</taxon>
    </lineage>
</organism>
<keyword evidence="14 33" id="KW-0560">Oxidoreductase</keyword>
<comment type="catalytic activity">
    <reaction evidence="26">
        <text>hypotaurine + NADPH + O2 + H(+) = taurine + NADP(+) + H2O</text>
        <dbReference type="Rhea" id="RHEA:69819"/>
        <dbReference type="ChEBI" id="CHEBI:15377"/>
        <dbReference type="ChEBI" id="CHEBI:15378"/>
        <dbReference type="ChEBI" id="CHEBI:15379"/>
        <dbReference type="ChEBI" id="CHEBI:57783"/>
        <dbReference type="ChEBI" id="CHEBI:57853"/>
        <dbReference type="ChEBI" id="CHEBI:58349"/>
        <dbReference type="ChEBI" id="CHEBI:507393"/>
        <dbReference type="EC" id="1.14.13.8"/>
    </reaction>
    <physiologicalReaction direction="left-to-right" evidence="26">
        <dbReference type="Rhea" id="RHEA:69820"/>
    </physiologicalReaction>
</comment>
<evidence type="ECO:0000256" key="28">
    <source>
        <dbReference type="ARBA" id="ARBA00048459"/>
    </source>
</evidence>
<dbReference type="InterPro" id="IPR000960">
    <property type="entry name" value="Flavin_mOase"/>
</dbReference>
<keyword evidence="13" id="KW-1133">Transmembrane helix</keyword>
<dbReference type="InterPro" id="IPR020946">
    <property type="entry name" value="Flavin_mOase-like"/>
</dbReference>
<evidence type="ECO:0000256" key="32">
    <source>
        <dbReference type="ARBA" id="ARBA00049475"/>
    </source>
</evidence>
<dbReference type="OrthoDB" id="66881at2759"/>
<dbReference type="GO" id="GO:0005789">
    <property type="term" value="C:endoplasmic reticulum membrane"/>
    <property type="evidence" value="ECO:0007669"/>
    <property type="project" value="UniProtKB-SubCell"/>
</dbReference>
<comment type="subcellular location">
    <subcellularLocation>
        <location evidence="2">Endoplasmic reticulum membrane</location>
        <topology evidence="2">Single-pass membrane protein</topology>
    </subcellularLocation>
    <subcellularLocation>
        <location evidence="3">Microsome membrane</location>
    </subcellularLocation>
</comment>
<dbReference type="Pfam" id="PF00743">
    <property type="entry name" value="FMO-like"/>
    <property type="match status" value="1"/>
</dbReference>
<dbReference type="FunFam" id="3.50.50.60:FF:000159">
    <property type="entry name" value="Dimethylaniline monooxygenase [N-oxide-forming]"/>
    <property type="match status" value="1"/>
</dbReference>
<evidence type="ECO:0000256" key="5">
    <source>
        <dbReference type="ARBA" id="ARBA00022481"/>
    </source>
</evidence>
<comment type="catalytic activity">
    <reaction evidence="32">
        <text>octan-3-one + NADPH + O2 + H(+) = pentyl propanoate + NADP(+) + H2O</text>
        <dbReference type="Rhea" id="RHEA:54840"/>
        <dbReference type="ChEBI" id="CHEBI:15377"/>
        <dbReference type="ChEBI" id="CHEBI:15378"/>
        <dbReference type="ChEBI" id="CHEBI:15379"/>
        <dbReference type="ChEBI" id="CHEBI:57783"/>
        <dbReference type="ChEBI" id="CHEBI:58349"/>
        <dbReference type="ChEBI" id="CHEBI:80946"/>
        <dbReference type="ChEBI" id="CHEBI:87373"/>
    </reaction>
    <physiologicalReaction direction="left-to-right" evidence="32">
        <dbReference type="Rhea" id="RHEA:54841"/>
    </physiologicalReaction>
</comment>
<dbReference type="GO" id="GO:0016174">
    <property type="term" value="F:NAD(P)H oxidase H2O2-forming activity"/>
    <property type="evidence" value="ECO:0007669"/>
    <property type="project" value="UniProtKB-EC"/>
</dbReference>
<dbReference type="PANTHER" id="PTHR23023">
    <property type="entry name" value="DIMETHYLANILINE MONOOXYGENASE"/>
    <property type="match status" value="1"/>
</dbReference>
<evidence type="ECO:0000256" key="2">
    <source>
        <dbReference type="ARBA" id="ARBA00004389"/>
    </source>
</evidence>
<gene>
    <name evidence="36" type="primary">LOC111122888</name>
</gene>
<comment type="catalytic activity">
    <reaction evidence="27">
        <text>trimethylamine + NADPH + O2 = trimethylamine N-oxide + NADP(+) + H2O</text>
        <dbReference type="Rhea" id="RHEA:31979"/>
        <dbReference type="ChEBI" id="CHEBI:15377"/>
        <dbReference type="ChEBI" id="CHEBI:15379"/>
        <dbReference type="ChEBI" id="CHEBI:15724"/>
        <dbReference type="ChEBI" id="CHEBI:57783"/>
        <dbReference type="ChEBI" id="CHEBI:58349"/>
        <dbReference type="ChEBI" id="CHEBI:58389"/>
        <dbReference type="EC" id="1.14.13.148"/>
    </reaction>
    <physiologicalReaction direction="left-to-right" evidence="27">
        <dbReference type="Rhea" id="RHEA:31980"/>
    </physiologicalReaction>
</comment>
<evidence type="ECO:0000256" key="22">
    <source>
        <dbReference type="ARBA" id="ARBA00047574"/>
    </source>
</evidence>
<evidence type="ECO:0000313" key="36">
    <source>
        <dbReference type="RefSeq" id="XP_022320624.1"/>
    </source>
</evidence>
<evidence type="ECO:0000256" key="17">
    <source>
        <dbReference type="ARBA" id="ARBA00023136"/>
    </source>
</evidence>
<comment type="function">
    <text evidence="18">Acts as a Baeyer-Villiger monooxygenase on a broad range of substrates. Catalyzes the insertion of an oxygen atom into a carbon-carbon bond adjacent to a carbonyl, which converts ketones to esters. Active on diverse carbonyl compounds, whereas soft nucleophiles are mostly non- or poorly reactive. In contrast with other forms of FMO it is non- or poorly active on 'classical' substrates such as drugs, pesticides, and dietary components containing soft nucleophilic heteroatoms. Able to oxidize drug molecules bearing a carbonyl group on an aliphatic chain, such as nabumetone and pentoxifylline. Also, in the absence of substrates, shows slow but yet significant NADPH oxidase activity. Acts as a positive modulator of cholesterol biosynthesis as well as glucose homeostasis, promoting metabolic aging via pleiotropic effects.</text>
</comment>
<evidence type="ECO:0000256" key="11">
    <source>
        <dbReference type="ARBA" id="ARBA00022848"/>
    </source>
</evidence>
<evidence type="ECO:0000256" key="25">
    <source>
        <dbReference type="ARBA" id="ARBA00047977"/>
    </source>
</evidence>
<evidence type="ECO:0000256" key="27">
    <source>
        <dbReference type="ARBA" id="ARBA00048088"/>
    </source>
</evidence>
<evidence type="ECO:0000256" key="14">
    <source>
        <dbReference type="ARBA" id="ARBA00023002"/>
    </source>
</evidence>
<dbReference type="InterPro" id="IPR050346">
    <property type="entry name" value="FMO-like"/>
</dbReference>
<keyword evidence="7 33" id="KW-0285">Flavoprotein</keyword>
<evidence type="ECO:0000256" key="16">
    <source>
        <dbReference type="ARBA" id="ARBA00023098"/>
    </source>
</evidence>
<evidence type="ECO:0000256" key="18">
    <source>
        <dbReference type="ARBA" id="ARBA00045722"/>
    </source>
</evidence>
<keyword evidence="11" id="KW-0492">Microsome</keyword>
<dbReference type="InterPro" id="IPR002257">
    <property type="entry name" value="Flavin_mOase_5"/>
</dbReference>
<evidence type="ECO:0000256" key="23">
    <source>
        <dbReference type="ARBA" id="ARBA00047855"/>
    </source>
</evidence>
<evidence type="ECO:0000256" key="8">
    <source>
        <dbReference type="ARBA" id="ARBA00022692"/>
    </source>
</evidence>
<dbReference type="EC" id="1.-.-.-" evidence="34"/>
<evidence type="ECO:0000256" key="12">
    <source>
        <dbReference type="ARBA" id="ARBA00022857"/>
    </source>
</evidence>
<dbReference type="KEGG" id="cvn:111122888"/>
<keyword evidence="8" id="KW-0812">Transmembrane</keyword>
<evidence type="ECO:0000256" key="1">
    <source>
        <dbReference type="ARBA" id="ARBA00001974"/>
    </source>
</evidence>
<dbReference type="AlphaFoldDB" id="A0A8B8CZE5"/>
<dbReference type="PIRSF" id="PIRSF000332">
    <property type="entry name" value="FMO"/>
    <property type="match status" value="1"/>
</dbReference>
<dbReference type="Gene3D" id="3.50.50.60">
    <property type="entry name" value="FAD/NAD(P)-binding domain"/>
    <property type="match status" value="2"/>
</dbReference>
<keyword evidence="5" id="KW-0488">Methylation</keyword>
<evidence type="ECO:0000256" key="31">
    <source>
        <dbReference type="ARBA" id="ARBA00049443"/>
    </source>
</evidence>
<evidence type="ECO:0000256" key="33">
    <source>
        <dbReference type="PIRNR" id="PIRNR000332"/>
    </source>
</evidence>
<dbReference type="GO" id="GO:0006629">
    <property type="term" value="P:lipid metabolic process"/>
    <property type="evidence" value="ECO:0007669"/>
    <property type="project" value="UniProtKB-KW"/>
</dbReference>
<dbReference type="Proteomes" id="UP000694844">
    <property type="component" value="Chromosome 3"/>
</dbReference>
<comment type="catalytic activity">
    <reaction evidence="30">
        <text>heptan-4-one + NADPH + O2 + H(+) = propyl butanoate + NADP(+) + H2O</text>
        <dbReference type="Rhea" id="RHEA:54852"/>
        <dbReference type="ChEBI" id="CHEBI:15377"/>
        <dbReference type="ChEBI" id="CHEBI:15378"/>
        <dbReference type="ChEBI" id="CHEBI:15379"/>
        <dbReference type="ChEBI" id="CHEBI:57783"/>
        <dbReference type="ChEBI" id="CHEBI:58349"/>
        <dbReference type="ChEBI" id="CHEBI:89484"/>
        <dbReference type="ChEBI" id="CHEBI:89719"/>
    </reaction>
    <physiologicalReaction direction="left-to-right" evidence="30">
        <dbReference type="Rhea" id="RHEA:54853"/>
    </physiologicalReaction>
</comment>
<accession>A0A8B8CZE5</accession>
<evidence type="ECO:0000256" key="24">
    <source>
        <dbReference type="ARBA" id="ARBA00047864"/>
    </source>
</evidence>
<evidence type="ECO:0000256" key="6">
    <source>
        <dbReference type="ARBA" id="ARBA00022553"/>
    </source>
</evidence>
<evidence type="ECO:0000256" key="26">
    <source>
        <dbReference type="ARBA" id="ARBA00048041"/>
    </source>
</evidence>
<comment type="function">
    <text evidence="19">Broad spectrum monooxygenase that catalyzes the oxygenation of a wide variety of nitrogen- and sulfur-containing compounds including xenobiotics. Catalyzes the S-oxygenation of hypotaurine to produce taurine, an organic osmolyte involved in cell volume regulation as well as a variety of cytoprotective and developmental processes. In vitro, catalyzes the N-oxygenation of trimethylamine (TMA) to produce trimethylamine N-oxide (TMAO) and could therefore participate to the detoxification of this compound that is generated by the action of gut microbiota from dietary precursors such as choline, choline containing compounds, betaine or L-carnitine.</text>
</comment>
<evidence type="ECO:0000313" key="35">
    <source>
        <dbReference type="Proteomes" id="UP000694844"/>
    </source>
</evidence>
<dbReference type="SUPFAM" id="SSF51905">
    <property type="entry name" value="FAD/NAD(P)-binding domain"/>
    <property type="match status" value="2"/>
</dbReference>
<keyword evidence="9 33" id="KW-0256">Endoplasmic reticulum</keyword>
<comment type="catalytic activity">
    <reaction evidence="20">
        <text>hypotaurine + NADH + O2 + H(+) = taurine + NAD(+) + H2O</text>
        <dbReference type="Rhea" id="RHEA:74111"/>
        <dbReference type="ChEBI" id="CHEBI:15377"/>
        <dbReference type="ChEBI" id="CHEBI:15378"/>
        <dbReference type="ChEBI" id="CHEBI:15379"/>
        <dbReference type="ChEBI" id="CHEBI:57540"/>
        <dbReference type="ChEBI" id="CHEBI:57853"/>
        <dbReference type="ChEBI" id="CHEBI:57945"/>
        <dbReference type="ChEBI" id="CHEBI:507393"/>
        <dbReference type="EC" id="1.14.13.8"/>
    </reaction>
    <physiologicalReaction direction="left-to-right" evidence="20">
        <dbReference type="Rhea" id="RHEA:74112"/>
    </physiologicalReaction>
</comment>
<evidence type="ECO:0000256" key="20">
    <source>
        <dbReference type="ARBA" id="ARBA00047338"/>
    </source>
</evidence>
<dbReference type="GO" id="GO:0034899">
    <property type="term" value="F:trimethylamine monooxygenase activity"/>
    <property type="evidence" value="ECO:0007669"/>
    <property type="project" value="UniProtKB-EC"/>
</dbReference>
<name>A0A8B8CZE5_CRAVI</name>
<evidence type="ECO:0000256" key="10">
    <source>
        <dbReference type="ARBA" id="ARBA00022827"/>
    </source>
</evidence>
<dbReference type="PRINTS" id="PR01125">
    <property type="entry name" value="FMOXYGENASE5"/>
</dbReference>
<keyword evidence="16" id="KW-0443">Lipid metabolism</keyword>
<evidence type="ECO:0000256" key="21">
    <source>
        <dbReference type="ARBA" id="ARBA00047426"/>
    </source>
</evidence>